<evidence type="ECO:0000313" key="8">
    <source>
        <dbReference type="Proteomes" id="UP000297729"/>
    </source>
</evidence>
<proteinExistence type="predicted"/>
<keyword evidence="3 5" id="KW-0238">DNA-binding</keyword>
<evidence type="ECO:0000313" key="7">
    <source>
        <dbReference type="EMBL" id="TFW16811.1"/>
    </source>
</evidence>
<dbReference type="OrthoDB" id="270177at2"/>
<name>A0A4Y9S5J7_9BURK</name>
<dbReference type="PROSITE" id="PS01081">
    <property type="entry name" value="HTH_TETR_1"/>
    <property type="match status" value="1"/>
</dbReference>
<protein>
    <submittedName>
        <fullName evidence="7">TetR/AcrR family transcriptional regulator</fullName>
    </submittedName>
</protein>
<reference evidence="7 8" key="1">
    <citation type="submission" date="2019-03" db="EMBL/GenBank/DDBJ databases">
        <title>Draft Genome Sequence of Duganella callidus sp. nov., a Novel Duganella Species Isolated from Cultivated Soil.</title>
        <authorList>
            <person name="Raths R."/>
            <person name="Peta V."/>
            <person name="Bucking H."/>
        </authorList>
    </citation>
    <scope>NUCLEOTIDE SEQUENCE [LARGE SCALE GENOMIC DNA]</scope>
    <source>
        <strain evidence="7 8">DN04</strain>
    </source>
</reference>
<dbReference type="Proteomes" id="UP000297729">
    <property type="component" value="Unassembled WGS sequence"/>
</dbReference>
<keyword evidence="4" id="KW-0804">Transcription</keyword>
<dbReference type="InterPro" id="IPR009057">
    <property type="entry name" value="Homeodomain-like_sf"/>
</dbReference>
<dbReference type="EMBL" id="SPVG01000223">
    <property type="protein sequence ID" value="TFW16811.1"/>
    <property type="molecule type" value="Genomic_DNA"/>
</dbReference>
<comment type="caution">
    <text evidence="7">The sequence shown here is derived from an EMBL/GenBank/DDBJ whole genome shotgun (WGS) entry which is preliminary data.</text>
</comment>
<dbReference type="RefSeq" id="WP_135203768.1">
    <property type="nucleotide sequence ID" value="NZ_SPVG01000223.1"/>
</dbReference>
<dbReference type="Gene3D" id="1.10.10.60">
    <property type="entry name" value="Homeodomain-like"/>
    <property type="match status" value="1"/>
</dbReference>
<dbReference type="Pfam" id="PF21993">
    <property type="entry name" value="TetR_C_13_2"/>
    <property type="match status" value="1"/>
</dbReference>
<keyword evidence="8" id="KW-1185">Reference proteome</keyword>
<keyword evidence="1" id="KW-0678">Repressor</keyword>
<gene>
    <name evidence="7" type="ORF">E4L98_22430</name>
</gene>
<dbReference type="GO" id="GO:0003677">
    <property type="term" value="F:DNA binding"/>
    <property type="evidence" value="ECO:0007669"/>
    <property type="project" value="UniProtKB-UniRule"/>
</dbReference>
<keyword evidence="2" id="KW-0805">Transcription regulation</keyword>
<accession>A0A4Y9S5J7</accession>
<evidence type="ECO:0000256" key="1">
    <source>
        <dbReference type="ARBA" id="ARBA00022491"/>
    </source>
</evidence>
<feature type="DNA-binding region" description="H-T-H motif" evidence="5">
    <location>
        <begin position="35"/>
        <end position="54"/>
    </location>
</feature>
<dbReference type="InterPro" id="IPR054156">
    <property type="entry name" value="YxaF_TetR_C"/>
</dbReference>
<dbReference type="InterPro" id="IPR001647">
    <property type="entry name" value="HTH_TetR"/>
</dbReference>
<evidence type="ECO:0000259" key="6">
    <source>
        <dbReference type="PROSITE" id="PS50977"/>
    </source>
</evidence>
<evidence type="ECO:0000256" key="5">
    <source>
        <dbReference type="PROSITE-ProRule" id="PRU00335"/>
    </source>
</evidence>
<dbReference type="Pfam" id="PF00440">
    <property type="entry name" value="TetR_N"/>
    <property type="match status" value="1"/>
</dbReference>
<organism evidence="7 8">
    <name type="scientific">Duganella callida</name>
    <dbReference type="NCBI Taxonomy" id="2561932"/>
    <lineage>
        <taxon>Bacteria</taxon>
        <taxon>Pseudomonadati</taxon>
        <taxon>Pseudomonadota</taxon>
        <taxon>Betaproteobacteria</taxon>
        <taxon>Burkholderiales</taxon>
        <taxon>Oxalobacteraceae</taxon>
        <taxon>Telluria group</taxon>
        <taxon>Duganella</taxon>
    </lineage>
</organism>
<feature type="domain" description="HTH tetR-type" evidence="6">
    <location>
        <begin position="12"/>
        <end position="72"/>
    </location>
</feature>
<dbReference type="Gene3D" id="1.10.357.10">
    <property type="entry name" value="Tetracycline Repressor, domain 2"/>
    <property type="match status" value="1"/>
</dbReference>
<evidence type="ECO:0000256" key="2">
    <source>
        <dbReference type="ARBA" id="ARBA00023015"/>
    </source>
</evidence>
<dbReference type="InterPro" id="IPR036271">
    <property type="entry name" value="Tet_transcr_reg_TetR-rel_C_sf"/>
</dbReference>
<evidence type="ECO:0000256" key="4">
    <source>
        <dbReference type="ARBA" id="ARBA00023163"/>
    </source>
</evidence>
<dbReference type="SUPFAM" id="SSF46689">
    <property type="entry name" value="Homeodomain-like"/>
    <property type="match status" value="1"/>
</dbReference>
<dbReference type="PANTHER" id="PTHR47506">
    <property type="entry name" value="TRANSCRIPTIONAL REGULATORY PROTEIN"/>
    <property type="match status" value="1"/>
</dbReference>
<dbReference type="AlphaFoldDB" id="A0A4Y9S5J7"/>
<evidence type="ECO:0000256" key="3">
    <source>
        <dbReference type="ARBA" id="ARBA00023125"/>
    </source>
</evidence>
<dbReference type="PANTHER" id="PTHR47506:SF10">
    <property type="entry name" value="TRANSCRIPTIONAL REGULATORY PROTEIN"/>
    <property type="match status" value="1"/>
</dbReference>
<dbReference type="SUPFAM" id="SSF48498">
    <property type="entry name" value="Tetracyclin repressor-like, C-terminal domain"/>
    <property type="match status" value="1"/>
</dbReference>
<dbReference type="InterPro" id="IPR023772">
    <property type="entry name" value="DNA-bd_HTH_TetR-type_CS"/>
</dbReference>
<dbReference type="PROSITE" id="PS50977">
    <property type="entry name" value="HTH_TETR_2"/>
    <property type="match status" value="1"/>
</dbReference>
<sequence>MANHVGLGRPREFELDDAARDAMQVFWDHGYEAASLPDLIEGTGLSRGSLYKAFGDKKGLLLAALDRYMADGLQLTAQQLSQPGAARAAIRTSLLRHATQSSGGAGRRGCLIVAMATEQAHDPEIAERARGMFERLQQLYAAAIVRGQAGGEFPERDPQTMARFLVCQIQGMRVLGKTGVAEAEMVALVENALRILD</sequence>